<keyword evidence="2" id="KW-1185">Reference proteome</keyword>
<evidence type="ECO:0000313" key="2">
    <source>
        <dbReference type="Proteomes" id="UP000295832"/>
    </source>
</evidence>
<accession>A0A4R8H127</accession>
<comment type="caution">
    <text evidence="1">The sequence shown here is derived from an EMBL/GenBank/DDBJ whole genome shotgun (WGS) entry which is preliminary data.</text>
</comment>
<organism evidence="1 2">
    <name type="scientific">Orenia marismortui</name>
    <dbReference type="NCBI Taxonomy" id="46469"/>
    <lineage>
        <taxon>Bacteria</taxon>
        <taxon>Bacillati</taxon>
        <taxon>Bacillota</taxon>
        <taxon>Clostridia</taxon>
        <taxon>Halanaerobiales</taxon>
        <taxon>Halobacteroidaceae</taxon>
        <taxon>Orenia</taxon>
    </lineage>
</organism>
<dbReference type="EMBL" id="SOEG01000003">
    <property type="protein sequence ID" value="TDX53262.1"/>
    <property type="molecule type" value="Genomic_DNA"/>
</dbReference>
<name>A0A4R8H127_9FIRM</name>
<proteinExistence type="predicted"/>
<protein>
    <submittedName>
        <fullName evidence="1">Uncharacterized protein</fullName>
    </submittedName>
</protein>
<sequence>MTFKYPWDTIVDINTFNKQVDLYISKENFFRVSNNIFKDDEEIKIFRQLVEENKKKLEEIQKFY</sequence>
<evidence type="ECO:0000313" key="1">
    <source>
        <dbReference type="EMBL" id="TDX53262.1"/>
    </source>
</evidence>
<dbReference type="RefSeq" id="WP_134114923.1">
    <property type="nucleotide sequence ID" value="NZ_SOEG01000003.1"/>
</dbReference>
<dbReference type="AlphaFoldDB" id="A0A4R8H127"/>
<gene>
    <name evidence="1" type="ORF">C7959_103114</name>
</gene>
<reference evidence="1 2" key="1">
    <citation type="submission" date="2019-03" db="EMBL/GenBank/DDBJ databases">
        <title>Subsurface microbial communities from deep shales in Ohio and West Virginia, USA.</title>
        <authorList>
            <person name="Wrighton K."/>
        </authorList>
    </citation>
    <scope>NUCLEOTIDE SEQUENCE [LARGE SCALE GENOMIC DNA]</scope>
    <source>
        <strain evidence="1 2">MSL 6dP</strain>
    </source>
</reference>
<dbReference type="Proteomes" id="UP000295832">
    <property type="component" value="Unassembled WGS sequence"/>
</dbReference>